<dbReference type="EMBL" id="WOWK01000003">
    <property type="protein sequence ID" value="KAF0331438.1"/>
    <property type="molecule type" value="Genomic_DNA"/>
</dbReference>
<gene>
    <name evidence="2" type="ORF">GQ607_001184</name>
</gene>
<dbReference type="AlphaFoldDB" id="A0A8H3WNT1"/>
<feature type="region of interest" description="Disordered" evidence="1">
    <location>
        <begin position="140"/>
        <end position="160"/>
    </location>
</feature>
<feature type="compositionally biased region" description="Polar residues" evidence="1">
    <location>
        <begin position="658"/>
        <end position="674"/>
    </location>
</feature>
<feature type="compositionally biased region" description="Low complexity" evidence="1">
    <location>
        <begin position="708"/>
        <end position="721"/>
    </location>
</feature>
<feature type="compositionally biased region" description="Low complexity" evidence="1">
    <location>
        <begin position="599"/>
        <end position="614"/>
    </location>
</feature>
<dbReference type="SUPFAM" id="SSF48371">
    <property type="entry name" value="ARM repeat"/>
    <property type="match status" value="1"/>
</dbReference>
<comment type="caution">
    <text evidence="2">The sequence shown here is derived from an EMBL/GenBank/DDBJ whole genome shotgun (WGS) entry which is preliminary data.</text>
</comment>
<keyword evidence="3" id="KW-1185">Reference proteome</keyword>
<dbReference type="InterPro" id="IPR016024">
    <property type="entry name" value="ARM-type_fold"/>
</dbReference>
<dbReference type="GO" id="GO:0000138">
    <property type="term" value="C:Golgi trans cisterna"/>
    <property type="evidence" value="ECO:0007669"/>
    <property type="project" value="TreeGrafter"/>
</dbReference>
<accession>A0A8H3WNT1</accession>
<dbReference type="Proteomes" id="UP000434172">
    <property type="component" value="Unassembled WGS sequence"/>
</dbReference>
<dbReference type="GO" id="GO:0005797">
    <property type="term" value="C:Golgi medial cisterna"/>
    <property type="evidence" value="ECO:0007669"/>
    <property type="project" value="TreeGrafter"/>
</dbReference>
<reference evidence="2 3" key="1">
    <citation type="submission" date="2019-12" db="EMBL/GenBank/DDBJ databases">
        <title>A genome sequence resource for the geographically widespread anthracnose pathogen Colletotrichum asianum.</title>
        <authorList>
            <person name="Meng Y."/>
        </authorList>
    </citation>
    <scope>NUCLEOTIDE SEQUENCE [LARGE SCALE GENOMIC DNA]</scope>
    <source>
        <strain evidence="2 3">ICMP 18580</strain>
    </source>
</reference>
<sequence length="884" mass="98999">MGASDSKLVFKKGIFRLSEERHIPADDPYWTSFWELPESSEDIFSLFAPADIRRTRDKALENLETLILAITSRLFILRHHPSFPDPEIAPERDALNCIRVLTRILPFIYEADNLQQWEETFFWGARRKRTRQSAIANEVLFDGAQDGPRSPKPRNDPEDFEDAKPLAEELIDTLVDLLFFSDLTLPKQPNGRSKVTYAIWQSGVGCNTAVTTTKEFESNRSEILRLLMTMTSQSMYMSPNALPQKGVRALTHICTCPDKQVVLSVLCSLLNTTLKYNPATWRVPYNTLVFKDEKQILVTYTLQLLLVFLLYPIPEQDGTTPKNFYRHFLGRLHRPQDFQFIVDGMTRILNQPLQEKSSYIPSGQTGAKFAPEIIMLFWEITQCNKRFRSFIIDTERLTDFLVLTLFYALEYKNDPSKQGVVRMCAFLLQTLSVEKNFGTNLNRTFGRQESLPLTIRIPGFSGTYADFLIHSIYNLITTSQGRLNAIYPALLAVINNIAPYLEGLSPASASKLMQLFSSMSSPSFLLANDSNHDLLSSLMESINSVVEHQYQKNPELIFSILRNKKRIEALRTFTLESGQEEIERRNRRRKEAAASGDGLEPSSVRSSVESLRSPTTSQARQPTLSDVPEEDGTFAIGDDDDDSDDDDDDDEDDHRPTPAQSTTSENPSVTSSQAEFAEDAVPTQLRGMSEKARGKMPAGVPNFSRQNSTTSLGGYSTSGQSQTGIFEPSAQWIESWLPELPLHTMLTVIQQVSALLPRQALAGESANRETLQKIQEIRLVGVDPTPPRVHSFEWSQLSLGWYESLLWGFVFTSEIQVSKGTVGIWNGTAIKLFRVQETAPQGPSLTSPRGAVDAVGSNIVSRIGAMNLRGAPGAGAPGAPQRPS</sequence>
<name>A0A8H3WNT1_9PEZI</name>
<feature type="compositionally biased region" description="Polar residues" evidence="1">
    <location>
        <begin position="615"/>
        <end position="624"/>
    </location>
</feature>
<feature type="region of interest" description="Disordered" evidence="1">
    <location>
        <begin position="578"/>
        <end position="721"/>
    </location>
</feature>
<dbReference type="Pfam" id="PF12722">
    <property type="entry name" value="Hid1"/>
    <property type="match status" value="1"/>
</dbReference>
<dbReference type="PANTHER" id="PTHR21575:SF12">
    <property type="entry name" value="PROTEIN HID1"/>
    <property type="match status" value="1"/>
</dbReference>
<evidence type="ECO:0000256" key="1">
    <source>
        <dbReference type="SAM" id="MobiDB-lite"/>
    </source>
</evidence>
<dbReference type="PANTHER" id="PTHR21575">
    <property type="entry name" value="PROTEIN HID1"/>
    <property type="match status" value="1"/>
</dbReference>
<dbReference type="InterPro" id="IPR026705">
    <property type="entry name" value="Hid-1/Ecm30"/>
</dbReference>
<organism evidence="2 3">
    <name type="scientific">Colletotrichum asianum</name>
    <dbReference type="NCBI Taxonomy" id="702518"/>
    <lineage>
        <taxon>Eukaryota</taxon>
        <taxon>Fungi</taxon>
        <taxon>Dikarya</taxon>
        <taxon>Ascomycota</taxon>
        <taxon>Pezizomycotina</taxon>
        <taxon>Sordariomycetes</taxon>
        <taxon>Hypocreomycetidae</taxon>
        <taxon>Glomerellales</taxon>
        <taxon>Glomerellaceae</taxon>
        <taxon>Colletotrichum</taxon>
        <taxon>Colletotrichum gloeosporioides species complex</taxon>
    </lineage>
</organism>
<proteinExistence type="predicted"/>
<dbReference type="OrthoDB" id="432953at2759"/>
<evidence type="ECO:0000313" key="2">
    <source>
        <dbReference type="EMBL" id="KAF0331438.1"/>
    </source>
</evidence>
<evidence type="ECO:0000313" key="3">
    <source>
        <dbReference type="Proteomes" id="UP000434172"/>
    </source>
</evidence>
<dbReference type="GO" id="GO:0016020">
    <property type="term" value="C:membrane"/>
    <property type="evidence" value="ECO:0007669"/>
    <property type="project" value="TreeGrafter"/>
</dbReference>
<feature type="compositionally biased region" description="Acidic residues" evidence="1">
    <location>
        <begin position="627"/>
        <end position="652"/>
    </location>
</feature>
<protein>
    <submittedName>
        <fullName evidence="2">High-temperature-induced dauer-formation protein</fullName>
    </submittedName>
</protein>